<dbReference type="Proteomes" id="UP000832011">
    <property type="component" value="Chromosome"/>
</dbReference>
<dbReference type="Pfam" id="PF18823">
    <property type="entry name" value="InPase"/>
    <property type="match status" value="1"/>
</dbReference>
<dbReference type="InterPro" id="IPR041595">
    <property type="entry name" value="Inorganic_Pase"/>
</dbReference>
<evidence type="ECO:0000259" key="4">
    <source>
        <dbReference type="Pfam" id="PF18798"/>
    </source>
</evidence>
<evidence type="ECO:0000259" key="3">
    <source>
        <dbReference type="Pfam" id="PF18788"/>
    </source>
</evidence>
<evidence type="ECO:0000313" key="6">
    <source>
        <dbReference type="EMBL" id="UOO89162.1"/>
    </source>
</evidence>
<evidence type="ECO:0008006" key="8">
    <source>
        <dbReference type="Google" id="ProtNLM"/>
    </source>
</evidence>
<feature type="region of interest" description="Disordered" evidence="2">
    <location>
        <begin position="374"/>
        <end position="423"/>
    </location>
</feature>
<feature type="compositionally biased region" description="Acidic residues" evidence="2">
    <location>
        <begin position="861"/>
        <end position="871"/>
    </location>
</feature>
<feature type="domain" description="Inorganic pyrophosphatase" evidence="5">
    <location>
        <begin position="13"/>
        <end position="127"/>
    </location>
</feature>
<feature type="region of interest" description="Disordered" evidence="2">
    <location>
        <begin position="860"/>
        <end position="917"/>
    </location>
</feature>
<gene>
    <name evidence="6" type="ORF">LVJ82_17225</name>
</gene>
<accession>A0ABY4E0V7</accession>
<organism evidence="6 7">
    <name type="scientific">Vitreoscilla massiliensis</name>
    <dbReference type="NCBI Taxonomy" id="1689272"/>
    <lineage>
        <taxon>Bacteria</taxon>
        <taxon>Pseudomonadati</taxon>
        <taxon>Pseudomonadota</taxon>
        <taxon>Betaproteobacteria</taxon>
        <taxon>Neisseriales</taxon>
        <taxon>Neisseriaceae</taxon>
        <taxon>Vitreoscilla</taxon>
    </lineage>
</organism>
<feature type="compositionally biased region" description="Acidic residues" evidence="2">
    <location>
        <begin position="891"/>
        <end position="902"/>
    </location>
</feature>
<dbReference type="InterPro" id="IPR040824">
    <property type="entry name" value="LPD3"/>
</dbReference>
<protein>
    <recommendedName>
        <fullName evidence="8">Defence against restriction A N-terminal domain-containing protein</fullName>
    </recommendedName>
</protein>
<feature type="domain" description="Large polyvalent protein-associated" evidence="4">
    <location>
        <begin position="439"/>
        <end position="545"/>
    </location>
</feature>
<name>A0ABY4E0V7_9NEIS</name>
<dbReference type="Pfam" id="PF18798">
    <property type="entry name" value="LPD3"/>
    <property type="match status" value="2"/>
</dbReference>
<evidence type="ECO:0000256" key="1">
    <source>
        <dbReference type="SAM" id="Coils"/>
    </source>
</evidence>
<keyword evidence="7" id="KW-1185">Reference proteome</keyword>
<feature type="domain" description="Large polyvalent protein-associated" evidence="4">
    <location>
        <begin position="660"/>
        <end position="774"/>
    </location>
</feature>
<feature type="coiled-coil region" evidence="1">
    <location>
        <begin position="328"/>
        <end position="371"/>
    </location>
</feature>
<evidence type="ECO:0000259" key="5">
    <source>
        <dbReference type="Pfam" id="PF18823"/>
    </source>
</evidence>
<dbReference type="RefSeq" id="WP_147645424.1">
    <property type="nucleotide sequence ID" value="NZ_CABKVG010000010.1"/>
</dbReference>
<dbReference type="Pfam" id="PF18788">
    <property type="entry name" value="DarA_N"/>
    <property type="match status" value="1"/>
</dbReference>
<reference evidence="6 7" key="1">
    <citation type="journal article" date="2022" name="Res Sq">
        <title>Evolution of multicellular longitudinally dividing oral cavity symbionts (Neisseriaceae).</title>
        <authorList>
            <person name="Nyongesa S."/>
            <person name="Weber P."/>
            <person name="Bernet E."/>
            <person name="Pullido F."/>
            <person name="Nieckarz M."/>
            <person name="Delaby M."/>
            <person name="Nieves C."/>
            <person name="Viehboeck T."/>
            <person name="Krause N."/>
            <person name="Rivera-Millot A."/>
            <person name="Nakamura A."/>
            <person name="Vischer N."/>
            <person name="VanNieuwenhze M."/>
            <person name="Brun Y."/>
            <person name="Cava F."/>
            <person name="Bulgheresi S."/>
            <person name="Veyrier F."/>
        </authorList>
    </citation>
    <scope>NUCLEOTIDE SEQUENCE [LARGE SCALE GENOMIC DNA]</scope>
    <source>
        <strain evidence="6 7">SN4</strain>
    </source>
</reference>
<dbReference type="InterPro" id="IPR041140">
    <property type="entry name" value="DarA_N"/>
</dbReference>
<feature type="domain" description="Defence against restriction A N-terminal" evidence="3">
    <location>
        <begin position="203"/>
        <end position="327"/>
    </location>
</feature>
<dbReference type="EMBL" id="CP091511">
    <property type="protein sequence ID" value="UOO89162.1"/>
    <property type="molecule type" value="Genomic_DNA"/>
</dbReference>
<sequence>MMAILRDDNGRITNFHGLNIQTEVQMGRYRQKAGKRPVLMAADYGEITGTNGADGDAVDCYIGVFPECLNVYIINQTNYTGTFDEHKVMLGFLSQEDAVTAYQLSTFGKEPMSVISCTASQLRWWLEHGNLNAPVTANSFPFDPESDIAMNQNIFDWSNEGRAVSQALYQMRHTDTSEQLLEAASFDSVVSEIIENENGEFAVFDALVIQQAKLSKTAQIIGRTLNRFGGAEIQVVENGVQVSEPFKKAGTTNVAMVFELSDGQTISCFLHNPDKSPNKLQADDNLVAWRWNLNKKDITILVAKENGKDQEITQIAKRIMAFAEKNSARFTKANNKRAERQAALVEAEARIAEKEQTLADLVAQIDAIKNGGSVQTEAEAQSNIEENTSTEASNEPLDTNPSANKKTPYSQPSEASEIDDDSAMTQLPAYLEKSESKFDAIRNYVKENLQGKYVNTVIGKVFLLGSTWQKMKSGAHIDDLKVALIPLVPQILKGEYENPEGNENLGAAYKPRGEYIRFHSFKKTVVVDELKVEARVLVGERKDTHEFEFVAYSLHKDVMRPEMKKPLEAIEEIASDLKGLNQSSEDDNSNVPSVMDSVNSEGWNIQIISVIDTSGNHVTDLEDKQAHETAEQVEKTDDKHGINLTGKELGDFDISTKDGMDGLRDAAHQYLRTLFTNHETVFCRAINDDVNFNSSGAKKIKKLSVNPVKNQLAIAIKQIIAEGNLVKGNIQSYSTEEQKMGITYDVLRTKVVVDGVEYGARTVLRKLLDGKYHYDLQVKDSFEAIMDGVKTMGGQSMSAYESDVIVRPVLGSEDLEINTTHDDDTSQVFDKADIETGAFVMNLFVDVKNEQGEWVPLSDAFEPDEHNESDDTPSAPVSEPVSMPPTTPEPMPDEAAENEPESDSVQAEQEHSTSDADIEFLNGIIAGTENIMDKEFHDRLESVAVRINEGGKEEMMELLVQAIDAYTAKLDELSKE</sequence>
<feature type="compositionally biased region" description="Polar residues" evidence="2">
    <location>
        <begin position="374"/>
        <end position="414"/>
    </location>
</feature>
<keyword evidence="1" id="KW-0175">Coiled coil</keyword>
<proteinExistence type="predicted"/>
<evidence type="ECO:0000313" key="7">
    <source>
        <dbReference type="Proteomes" id="UP000832011"/>
    </source>
</evidence>
<evidence type="ECO:0000256" key="2">
    <source>
        <dbReference type="SAM" id="MobiDB-lite"/>
    </source>
</evidence>